<feature type="domain" description="DNA/RNA non-specific endonuclease/pyrophosphatase/phosphodiesterase" evidence="3">
    <location>
        <begin position="37"/>
        <end position="230"/>
    </location>
</feature>
<evidence type="ECO:0000259" key="2">
    <source>
        <dbReference type="SMART" id="SM00477"/>
    </source>
</evidence>
<evidence type="ECO:0000313" key="5">
    <source>
        <dbReference type="Proteomes" id="UP001159427"/>
    </source>
</evidence>
<dbReference type="PANTHER" id="PTHR13966">
    <property type="entry name" value="ENDONUCLEASE RELATED"/>
    <property type="match status" value="1"/>
</dbReference>
<comment type="caution">
    <text evidence="4">The sequence shown here is derived from an EMBL/GenBank/DDBJ whole genome shotgun (WGS) entry which is preliminary data.</text>
</comment>
<reference evidence="4 5" key="1">
    <citation type="submission" date="2022-05" db="EMBL/GenBank/DDBJ databases">
        <authorList>
            <consortium name="Genoscope - CEA"/>
            <person name="William W."/>
        </authorList>
    </citation>
    <scope>NUCLEOTIDE SEQUENCE [LARGE SCALE GENOMIC DNA]</scope>
</reference>
<organism evidence="4 5">
    <name type="scientific">Porites evermanni</name>
    <dbReference type="NCBI Taxonomy" id="104178"/>
    <lineage>
        <taxon>Eukaryota</taxon>
        <taxon>Metazoa</taxon>
        <taxon>Cnidaria</taxon>
        <taxon>Anthozoa</taxon>
        <taxon>Hexacorallia</taxon>
        <taxon>Scleractinia</taxon>
        <taxon>Fungiina</taxon>
        <taxon>Poritidae</taxon>
        <taxon>Porites</taxon>
    </lineage>
</organism>
<feature type="domain" description="ENPP1-3/EXOG-like endonuclease/phosphodiesterase" evidence="2">
    <location>
        <begin position="38"/>
        <end position="234"/>
    </location>
</feature>
<dbReference type="SMART" id="SM00892">
    <property type="entry name" value="Endonuclease_NS"/>
    <property type="match status" value="1"/>
</dbReference>
<keyword evidence="5" id="KW-1185">Reference proteome</keyword>
<sequence>CLFNSWRAVGVLSADPIACNGNNDVQLCYGDKVTGTNNVLFAVCYNKETRIPKFTGHVLRGEGTVGVPNMVPYGREDNNWRTDDIIADQATNADYATAPPNLNLAKGHLTPAADFRNNNKERSFTLVLTNSAPQWQPFNEGNWAAVEQAIRSYAKSTPGGKTLYIVTGTGGRARVNDQEIKLNGKVVTPQYFWKAVCDPDKKKSIVFVAENKPGNTDPSLDNTGCELTYRLPTGGAKITNRIPQKRMLGVIKCSSLADAKVAHPDFLLPPFSAMNCGPNEKGKFLDQFLADKLRVLNN</sequence>
<protein>
    <recommendedName>
        <fullName evidence="6">DNA/RNA non-specific endonuclease domain-containing protein</fullName>
    </recommendedName>
</protein>
<dbReference type="EMBL" id="CALNXI010000008">
    <property type="protein sequence ID" value="CAH3014316.1"/>
    <property type="molecule type" value="Genomic_DNA"/>
</dbReference>
<comment type="similarity">
    <text evidence="1">Belongs to the DNA/RNA non-specific endonuclease family.</text>
</comment>
<dbReference type="Gene3D" id="3.40.570.10">
    <property type="entry name" value="Extracellular Endonuclease, subunit A"/>
    <property type="match status" value="1"/>
</dbReference>
<evidence type="ECO:0000259" key="3">
    <source>
        <dbReference type="SMART" id="SM00892"/>
    </source>
</evidence>
<gene>
    <name evidence="4" type="ORF">PEVE_00041715</name>
</gene>
<name>A0ABN8LK52_9CNID</name>
<dbReference type="Proteomes" id="UP001159427">
    <property type="component" value="Unassembled WGS sequence"/>
</dbReference>
<dbReference type="InterPro" id="IPR044925">
    <property type="entry name" value="His-Me_finger_sf"/>
</dbReference>
<dbReference type="InterPro" id="IPR020821">
    <property type="entry name" value="ENPP1-3/EXOG-like_nuc-like"/>
</dbReference>
<dbReference type="InterPro" id="IPR001604">
    <property type="entry name" value="Endo_G_ENPP1-like_dom"/>
</dbReference>
<dbReference type="PANTHER" id="PTHR13966:SF5">
    <property type="entry name" value="ENDONUCLEASE G, MITOCHONDRIAL"/>
    <property type="match status" value="1"/>
</dbReference>
<evidence type="ECO:0008006" key="6">
    <source>
        <dbReference type="Google" id="ProtNLM"/>
    </source>
</evidence>
<dbReference type="Pfam" id="PF01223">
    <property type="entry name" value="Endonuclease_NS"/>
    <property type="match status" value="1"/>
</dbReference>
<dbReference type="InterPro" id="IPR040255">
    <property type="entry name" value="Non-specific_endonuclease"/>
</dbReference>
<feature type="non-terminal residue" evidence="4">
    <location>
        <position position="1"/>
    </location>
</feature>
<dbReference type="InterPro" id="IPR044929">
    <property type="entry name" value="DNA/RNA_non-sp_Endonuclease_sf"/>
</dbReference>
<dbReference type="SUPFAM" id="SSF54060">
    <property type="entry name" value="His-Me finger endonucleases"/>
    <property type="match status" value="1"/>
</dbReference>
<proteinExistence type="inferred from homology"/>
<evidence type="ECO:0000313" key="4">
    <source>
        <dbReference type="EMBL" id="CAH3014316.1"/>
    </source>
</evidence>
<evidence type="ECO:0000256" key="1">
    <source>
        <dbReference type="ARBA" id="ARBA00010052"/>
    </source>
</evidence>
<dbReference type="SMART" id="SM00477">
    <property type="entry name" value="NUC"/>
    <property type="match status" value="1"/>
</dbReference>
<accession>A0ABN8LK52</accession>